<dbReference type="EMBL" id="ANIZ01002956">
    <property type="protein sequence ID" value="ETI37104.1"/>
    <property type="molecule type" value="Genomic_DNA"/>
</dbReference>
<organism evidence="2 3">
    <name type="scientific">Phytophthora nicotianae P1569</name>
    <dbReference type="NCBI Taxonomy" id="1317065"/>
    <lineage>
        <taxon>Eukaryota</taxon>
        <taxon>Sar</taxon>
        <taxon>Stramenopiles</taxon>
        <taxon>Oomycota</taxon>
        <taxon>Peronosporomycetes</taxon>
        <taxon>Peronosporales</taxon>
        <taxon>Peronosporaceae</taxon>
        <taxon>Phytophthora</taxon>
    </lineage>
</organism>
<sequence>VEKHRSTRRPPTSAPTAYRDRSLEGVRNSNAENFPHIHRASRVRVKSQGRGLQLLLALEQAPSLQVPFPV</sequence>
<gene>
    <name evidence="2" type="ORF">F443_16871</name>
</gene>
<reference evidence="2 3" key="1">
    <citation type="submission" date="2013-11" db="EMBL/GenBank/DDBJ databases">
        <title>The Genome Sequence of Phytophthora parasitica P1569.</title>
        <authorList>
            <consortium name="The Broad Institute Genomics Platform"/>
            <person name="Russ C."/>
            <person name="Tyler B."/>
            <person name="Panabieres F."/>
            <person name="Shan W."/>
            <person name="Tripathy S."/>
            <person name="Grunwald N."/>
            <person name="Machado M."/>
            <person name="Johnson C.S."/>
            <person name="Arredondo F."/>
            <person name="Hong C."/>
            <person name="Coffey M."/>
            <person name="Young S.K."/>
            <person name="Zeng Q."/>
            <person name="Gargeya S."/>
            <person name="Fitzgerald M."/>
            <person name="Abouelleil A."/>
            <person name="Alvarado L."/>
            <person name="Chapman S.B."/>
            <person name="Gainer-Dewar J."/>
            <person name="Goldberg J."/>
            <person name="Griggs A."/>
            <person name="Gujja S."/>
            <person name="Hansen M."/>
            <person name="Howarth C."/>
            <person name="Imamovic A."/>
            <person name="Ireland A."/>
            <person name="Larimer J."/>
            <person name="McCowan C."/>
            <person name="Murphy C."/>
            <person name="Pearson M."/>
            <person name="Poon T.W."/>
            <person name="Priest M."/>
            <person name="Roberts A."/>
            <person name="Saif S."/>
            <person name="Shea T."/>
            <person name="Sykes S."/>
            <person name="Wortman J."/>
            <person name="Nusbaum C."/>
            <person name="Birren B."/>
        </authorList>
    </citation>
    <scope>NUCLEOTIDE SEQUENCE [LARGE SCALE GENOMIC DNA]</scope>
    <source>
        <strain evidence="2 3">P1569</strain>
    </source>
</reference>
<feature type="region of interest" description="Disordered" evidence="1">
    <location>
        <begin position="1"/>
        <end position="33"/>
    </location>
</feature>
<protein>
    <submittedName>
        <fullName evidence="2">Uncharacterized protein</fullName>
    </submittedName>
</protein>
<feature type="non-terminal residue" evidence="2">
    <location>
        <position position="1"/>
    </location>
</feature>
<dbReference type="Proteomes" id="UP000018721">
    <property type="component" value="Unassembled WGS sequence"/>
</dbReference>
<dbReference type="AlphaFoldDB" id="V9ED82"/>
<evidence type="ECO:0000313" key="3">
    <source>
        <dbReference type="Proteomes" id="UP000018721"/>
    </source>
</evidence>
<keyword evidence="3" id="KW-1185">Reference proteome</keyword>
<name>V9ED82_PHYNI</name>
<evidence type="ECO:0000313" key="2">
    <source>
        <dbReference type="EMBL" id="ETI37104.1"/>
    </source>
</evidence>
<accession>V9ED82</accession>
<dbReference type="HOGENOM" id="CLU_2765775_0_0_1"/>
<proteinExistence type="predicted"/>
<evidence type="ECO:0000256" key="1">
    <source>
        <dbReference type="SAM" id="MobiDB-lite"/>
    </source>
</evidence>
<comment type="caution">
    <text evidence="2">The sequence shown here is derived from an EMBL/GenBank/DDBJ whole genome shotgun (WGS) entry which is preliminary data.</text>
</comment>